<dbReference type="GO" id="GO:0031419">
    <property type="term" value="F:cobalamin binding"/>
    <property type="evidence" value="ECO:0007669"/>
    <property type="project" value="InterPro"/>
</dbReference>
<dbReference type="InterPro" id="IPR006158">
    <property type="entry name" value="Cobalamin-bd"/>
</dbReference>
<gene>
    <name evidence="2" type="ORF">AMJ44_05735</name>
</gene>
<reference evidence="2 3" key="1">
    <citation type="journal article" date="2015" name="Microbiome">
        <title>Genomic resolution of linkages in carbon, nitrogen, and sulfur cycling among widespread estuary sediment bacteria.</title>
        <authorList>
            <person name="Baker B.J."/>
            <person name="Lazar C.S."/>
            <person name="Teske A.P."/>
            <person name="Dick G.J."/>
        </authorList>
    </citation>
    <scope>NUCLEOTIDE SEQUENCE [LARGE SCALE GENOMIC DNA]</scope>
    <source>
        <strain evidence="2">DG_54_3</strain>
    </source>
</reference>
<dbReference type="GO" id="GO:0046872">
    <property type="term" value="F:metal ion binding"/>
    <property type="evidence" value="ECO:0007669"/>
    <property type="project" value="InterPro"/>
</dbReference>
<dbReference type="Proteomes" id="UP000051861">
    <property type="component" value="Unassembled WGS sequence"/>
</dbReference>
<feature type="domain" description="B12-binding" evidence="1">
    <location>
        <begin position="5"/>
        <end position="74"/>
    </location>
</feature>
<proteinExistence type="predicted"/>
<name>A0A0S7Y1P5_UNCSA</name>
<evidence type="ECO:0000259" key="1">
    <source>
        <dbReference type="Pfam" id="PF02310"/>
    </source>
</evidence>
<organism evidence="2 3">
    <name type="scientific">candidate division WOR-1 bacterium DG_54_3</name>
    <dbReference type="NCBI Taxonomy" id="1703775"/>
    <lineage>
        <taxon>Bacteria</taxon>
        <taxon>Bacillati</taxon>
        <taxon>Saganbacteria</taxon>
    </lineage>
</organism>
<protein>
    <recommendedName>
        <fullName evidence="1">B12-binding domain-containing protein</fullName>
    </recommendedName>
</protein>
<evidence type="ECO:0000313" key="2">
    <source>
        <dbReference type="EMBL" id="KPJ68685.1"/>
    </source>
</evidence>
<sequence length="116" mass="12930">MERGIEFPISLVYVSAALEEAGIDNHILDLRLEQNATGALREKIRSYNPLVVGITVSTPGIEKTAILASQVKAMGIMSKVGYVGEREGVKHAYWSHKKQRRYRSSNQDSHFSKGLE</sequence>
<evidence type="ECO:0000313" key="3">
    <source>
        <dbReference type="Proteomes" id="UP000051861"/>
    </source>
</evidence>
<dbReference type="EMBL" id="LIZX01000043">
    <property type="protein sequence ID" value="KPJ68685.1"/>
    <property type="molecule type" value="Genomic_DNA"/>
</dbReference>
<comment type="caution">
    <text evidence="2">The sequence shown here is derived from an EMBL/GenBank/DDBJ whole genome shotgun (WGS) entry which is preliminary data.</text>
</comment>
<dbReference type="Pfam" id="PF02310">
    <property type="entry name" value="B12-binding"/>
    <property type="match status" value="1"/>
</dbReference>
<accession>A0A0S7Y1P5</accession>
<dbReference type="AlphaFoldDB" id="A0A0S7Y1P5"/>